<dbReference type="OrthoDB" id="9807502at2"/>
<reference evidence="4" key="1">
    <citation type="submission" date="2006-03" db="EMBL/GenBank/DDBJ databases">
        <authorList>
            <person name="Bowman J."/>
            <person name="Ferriera S."/>
            <person name="Johnson J."/>
            <person name="Kravitz S."/>
            <person name="Halpern A."/>
            <person name="Remington K."/>
            <person name="Beeson K."/>
            <person name="Tran B."/>
            <person name="Rogers Y.-H."/>
            <person name="Friedman R."/>
            <person name="Venter J.C."/>
        </authorList>
    </citation>
    <scope>NUCLEOTIDE SEQUENCE [LARGE SCALE GENOMIC DNA]</scope>
    <source>
        <strain evidence="4">ATCC 700755</strain>
    </source>
</reference>
<gene>
    <name evidence="4" type="ordered locus">P700755_002597</name>
</gene>
<dbReference type="Pfam" id="PF19420">
    <property type="entry name" value="DDAH_eukar"/>
    <property type="match status" value="1"/>
</dbReference>
<dbReference type="SUPFAM" id="SSF55909">
    <property type="entry name" value="Pentein"/>
    <property type="match status" value="1"/>
</dbReference>
<dbReference type="KEGG" id="ptq:P700755_002597"/>
<accession>K4IV43</accession>
<dbReference type="PANTHER" id="PTHR47271:SF2">
    <property type="entry name" value="ARGININE DEIMINASE"/>
    <property type="match status" value="1"/>
</dbReference>
<dbReference type="Proteomes" id="UP000008514">
    <property type="component" value="Chromosome"/>
</dbReference>
<dbReference type="Gene3D" id="3.75.10.10">
    <property type="entry name" value="L-arginine/glycine Amidinotransferase, Chain A"/>
    <property type="match status" value="1"/>
</dbReference>
<dbReference type="EMBL" id="CP003879">
    <property type="protein sequence ID" value="AFU69345.1"/>
    <property type="molecule type" value="Genomic_DNA"/>
</dbReference>
<evidence type="ECO:0000256" key="2">
    <source>
        <dbReference type="ARBA" id="ARBA00012171"/>
    </source>
</evidence>
<keyword evidence="5" id="KW-1185">Reference proteome</keyword>
<dbReference type="HOGENOM" id="CLU_057463_2_0_10"/>
<dbReference type="GO" id="GO:0019546">
    <property type="term" value="P:L-arginine deiminase pathway"/>
    <property type="evidence" value="ECO:0007669"/>
    <property type="project" value="TreeGrafter"/>
</dbReference>
<comment type="catalytic activity">
    <reaction evidence="3">
        <text>L-arginine + H2O = L-citrulline + NH4(+)</text>
        <dbReference type="Rhea" id="RHEA:19597"/>
        <dbReference type="ChEBI" id="CHEBI:15377"/>
        <dbReference type="ChEBI" id="CHEBI:28938"/>
        <dbReference type="ChEBI" id="CHEBI:32682"/>
        <dbReference type="ChEBI" id="CHEBI:57743"/>
        <dbReference type="EC" id="3.5.3.6"/>
    </reaction>
</comment>
<dbReference type="PANTHER" id="PTHR47271">
    <property type="entry name" value="ARGININE DEIMINASE"/>
    <property type="match status" value="1"/>
</dbReference>
<protein>
    <recommendedName>
        <fullName evidence="2">arginine deiminase</fullName>
        <ecNumber evidence="2">3.5.3.6</ecNumber>
    </recommendedName>
</protein>
<evidence type="ECO:0000256" key="3">
    <source>
        <dbReference type="ARBA" id="ARBA00049429"/>
    </source>
</evidence>
<dbReference type="EC" id="3.5.3.6" evidence="2"/>
<dbReference type="eggNOG" id="COG1834">
    <property type="taxonomic scope" value="Bacteria"/>
</dbReference>
<comment type="pathway">
    <text evidence="1">Amino-acid degradation; L-arginine degradation via ADI pathway; carbamoyl phosphate from L-arginine: step 1/2.</text>
</comment>
<evidence type="ECO:0000313" key="5">
    <source>
        <dbReference type="Proteomes" id="UP000008514"/>
    </source>
</evidence>
<dbReference type="AlphaFoldDB" id="K4IV43"/>
<organism evidence="4 5">
    <name type="scientific">Psychroflexus torquis (strain ATCC 700755 / CIP 106069 / ACAM 623)</name>
    <dbReference type="NCBI Taxonomy" id="313595"/>
    <lineage>
        <taxon>Bacteria</taxon>
        <taxon>Pseudomonadati</taxon>
        <taxon>Bacteroidota</taxon>
        <taxon>Flavobacteriia</taxon>
        <taxon>Flavobacteriales</taxon>
        <taxon>Flavobacteriaceae</taxon>
        <taxon>Psychroflexus</taxon>
    </lineage>
</organism>
<evidence type="ECO:0000313" key="4">
    <source>
        <dbReference type="EMBL" id="AFU69345.1"/>
    </source>
</evidence>
<evidence type="ECO:0000256" key="1">
    <source>
        <dbReference type="ARBA" id="ARBA00005213"/>
    </source>
</evidence>
<name>K4IV43_PSYTT</name>
<dbReference type="RefSeq" id="WP_015024911.1">
    <property type="nucleotide sequence ID" value="NC_018721.1"/>
</dbReference>
<dbReference type="STRING" id="313595.P700755_002597"/>
<proteinExistence type="predicted"/>
<reference evidence="4" key="2">
    <citation type="submission" date="2012-09" db="EMBL/GenBank/DDBJ databases">
        <title>The complete sequence of Psychroflexus torquis an extreme psychrophile from sea-ice that is stimulated by light.</title>
        <authorList>
            <person name="Feng S."/>
            <person name="Powell S.M."/>
            <person name="Bowman J.P."/>
        </authorList>
    </citation>
    <scope>NUCLEOTIDE SEQUENCE [LARGE SCALE GENOMIC DNA]</scope>
    <source>
        <strain evidence="4">ATCC 700755</strain>
    </source>
</reference>
<dbReference type="GO" id="GO:0016990">
    <property type="term" value="F:arginine deiminase activity"/>
    <property type="evidence" value="ECO:0007669"/>
    <property type="project" value="UniProtKB-EC"/>
</dbReference>
<sequence length="303" mass="34840">MKPQIINETSRLKSVILGVANSNGGEPDLEDAYDPKSIKHIKEGTYPEEKDMVEEIEAVAFILKKHNVEVFRPQVIKGYNQIFSRDIGFVIDNKFVFANILPDREKEIEAIDFVLDTIDDDQKIKLPEQCHIEGGDVMPHGDYIFVGTYRGEDYSSFITARTNVEAVDELQKLFPQKTVKSFNLRKSNTDPKSNALHLDCCFQPIGDNFAIIHKHGFLEEEEYNWLVNLYGKDQVFEIDAQEMYDMNSNIFSISEKVVISDVYFKRLNAWLTSKGIQVETVDYREIAKQEGLLRCSTLPLIRE</sequence>